<feature type="domain" description="Ternary complex factor MIP1 leucine-zipper" evidence="2">
    <location>
        <begin position="38"/>
        <end position="119"/>
    </location>
</feature>
<dbReference type="PANTHER" id="PTHR46248">
    <property type="entry name" value="EXPRESSED PROTEIN"/>
    <property type="match status" value="1"/>
</dbReference>
<comment type="caution">
    <text evidence="3">The sequence shown here is derived from an EMBL/GenBank/DDBJ whole genome shotgun (WGS) entry which is preliminary data.</text>
</comment>
<feature type="region of interest" description="Disordered" evidence="1">
    <location>
        <begin position="1"/>
        <end position="43"/>
    </location>
</feature>
<dbReference type="InterPro" id="IPR025757">
    <property type="entry name" value="MIP1_Leuzipper"/>
</dbReference>
<dbReference type="AlphaFoldDB" id="A0AAV8QUN7"/>
<evidence type="ECO:0000313" key="3">
    <source>
        <dbReference type="EMBL" id="KAJ8480527.1"/>
    </source>
</evidence>
<dbReference type="EMBL" id="JAQQAF010000006">
    <property type="protein sequence ID" value="KAJ8480527.1"/>
    <property type="molecule type" value="Genomic_DNA"/>
</dbReference>
<reference evidence="3 4" key="1">
    <citation type="submission" date="2022-12" db="EMBL/GenBank/DDBJ databases">
        <title>Chromosome-scale assembly of the Ensete ventricosum genome.</title>
        <authorList>
            <person name="Dussert Y."/>
            <person name="Stocks J."/>
            <person name="Wendawek A."/>
            <person name="Woldeyes F."/>
            <person name="Nichols R.A."/>
            <person name="Borrell J.S."/>
        </authorList>
    </citation>
    <scope>NUCLEOTIDE SEQUENCE [LARGE SCALE GENOMIC DNA]</scope>
    <source>
        <strain evidence="4">cv. Maze</strain>
        <tissue evidence="3">Seeds</tissue>
    </source>
</reference>
<evidence type="ECO:0000259" key="2">
    <source>
        <dbReference type="Pfam" id="PF14389"/>
    </source>
</evidence>
<feature type="compositionally biased region" description="Polar residues" evidence="1">
    <location>
        <begin position="25"/>
        <end position="36"/>
    </location>
</feature>
<gene>
    <name evidence="3" type="ORF">OPV22_024254</name>
</gene>
<protein>
    <recommendedName>
        <fullName evidence="2">Ternary complex factor MIP1 leucine-zipper domain-containing protein</fullName>
    </recommendedName>
</protein>
<dbReference type="Proteomes" id="UP001222027">
    <property type="component" value="Unassembled WGS sequence"/>
</dbReference>
<feature type="region of interest" description="Disordered" evidence="1">
    <location>
        <begin position="128"/>
        <end position="148"/>
    </location>
</feature>
<accession>A0AAV8QUN7</accession>
<sequence>MMSARTPIALQALKASSRDDKGNGSVVSEQGTSGVQSRRERKISLQQDVDKLRKKLRHEENVHRALVRAFTRPLGVLPRLPPHLPSHTQKLLAEVAVLEEEVVRLEEQVVIFLQGLYQEAVRSSSSEQNCFPSVEQMQPSLSSSASYY</sequence>
<evidence type="ECO:0000313" key="4">
    <source>
        <dbReference type="Proteomes" id="UP001222027"/>
    </source>
</evidence>
<keyword evidence="4" id="KW-1185">Reference proteome</keyword>
<evidence type="ECO:0000256" key="1">
    <source>
        <dbReference type="SAM" id="MobiDB-lite"/>
    </source>
</evidence>
<dbReference type="PANTHER" id="PTHR46248:SF9">
    <property type="entry name" value="EXPRESSED PROTEIN"/>
    <property type="match status" value="1"/>
</dbReference>
<name>A0AAV8QUN7_ENSVE</name>
<dbReference type="Pfam" id="PF14389">
    <property type="entry name" value="Lzipper-MIP1"/>
    <property type="match status" value="1"/>
</dbReference>
<proteinExistence type="predicted"/>
<organism evidence="3 4">
    <name type="scientific">Ensete ventricosum</name>
    <name type="common">Abyssinian banana</name>
    <name type="synonym">Musa ensete</name>
    <dbReference type="NCBI Taxonomy" id="4639"/>
    <lineage>
        <taxon>Eukaryota</taxon>
        <taxon>Viridiplantae</taxon>
        <taxon>Streptophyta</taxon>
        <taxon>Embryophyta</taxon>
        <taxon>Tracheophyta</taxon>
        <taxon>Spermatophyta</taxon>
        <taxon>Magnoliopsida</taxon>
        <taxon>Liliopsida</taxon>
        <taxon>Zingiberales</taxon>
        <taxon>Musaceae</taxon>
        <taxon>Ensete</taxon>
    </lineage>
</organism>